<comment type="caution">
    <text evidence="1">The sequence shown here is derived from an EMBL/GenBank/DDBJ whole genome shotgun (WGS) entry which is preliminary data.</text>
</comment>
<sequence length="186" mass="20874">MFQATFQSTAVGKSHMAALLDTVAQASTRPRYAFMLLSLIAEVADGDGKAGPFVRRGNHAETLRDWLCDSLTPMAGRDPRRIALAERVRDELERKGRLARDPAEAALLLQQEVRDRIRVSGKANLSRAVSELVRAGLLRRHYAGYRVDHQNRGGHRHVVYTLIGQARCLLQRHAPKDRRQGELAFN</sequence>
<name>A0ABT6CM33_9SPHN</name>
<protein>
    <submittedName>
        <fullName evidence="1">Uncharacterized protein</fullName>
    </submittedName>
</protein>
<evidence type="ECO:0000313" key="1">
    <source>
        <dbReference type="EMBL" id="MDF8334628.1"/>
    </source>
</evidence>
<evidence type="ECO:0000313" key="2">
    <source>
        <dbReference type="Proteomes" id="UP001222770"/>
    </source>
</evidence>
<reference evidence="1 2" key="1">
    <citation type="submission" date="2023-03" db="EMBL/GenBank/DDBJ databases">
        <title>Novosphingobium cyanobacteriorum sp. nov., isolated from a eutrophic reservoir during the Microcystis bloom period.</title>
        <authorList>
            <person name="Kang M."/>
            <person name="Le V."/>
            <person name="Ko S.-R."/>
            <person name="Lee S.-A."/>
            <person name="Ahn C.-Y."/>
        </authorList>
    </citation>
    <scope>NUCLEOTIDE SEQUENCE [LARGE SCALE GENOMIC DNA]</scope>
    <source>
        <strain evidence="1 2">HBC54</strain>
    </source>
</reference>
<organism evidence="1 2">
    <name type="scientific">Novosphingobium cyanobacteriorum</name>
    <dbReference type="NCBI Taxonomy" id="3024215"/>
    <lineage>
        <taxon>Bacteria</taxon>
        <taxon>Pseudomonadati</taxon>
        <taxon>Pseudomonadota</taxon>
        <taxon>Alphaproteobacteria</taxon>
        <taxon>Sphingomonadales</taxon>
        <taxon>Sphingomonadaceae</taxon>
        <taxon>Novosphingobium</taxon>
    </lineage>
</organism>
<proteinExistence type="predicted"/>
<dbReference type="RefSeq" id="WP_277279451.1">
    <property type="nucleotide sequence ID" value="NZ_JAROCY010000015.1"/>
</dbReference>
<gene>
    <name evidence="1" type="ORF">POM99_15575</name>
</gene>
<accession>A0ABT6CM33</accession>
<dbReference type="Proteomes" id="UP001222770">
    <property type="component" value="Unassembled WGS sequence"/>
</dbReference>
<keyword evidence="2" id="KW-1185">Reference proteome</keyword>
<dbReference type="EMBL" id="JAROCY010000015">
    <property type="protein sequence ID" value="MDF8334628.1"/>
    <property type="molecule type" value="Genomic_DNA"/>
</dbReference>